<accession>A0A1X0D1Q8</accession>
<organism evidence="1 2">
    <name type="scientific">Mycolicibacterium insubricum</name>
    <dbReference type="NCBI Taxonomy" id="444597"/>
    <lineage>
        <taxon>Bacteria</taxon>
        <taxon>Bacillati</taxon>
        <taxon>Actinomycetota</taxon>
        <taxon>Actinomycetes</taxon>
        <taxon>Mycobacteriales</taxon>
        <taxon>Mycobacteriaceae</taxon>
        <taxon>Mycolicibacterium</taxon>
    </lineage>
</organism>
<protein>
    <submittedName>
        <fullName evidence="1">Type VII secretion-associated protein</fullName>
    </submittedName>
</protein>
<keyword evidence="2" id="KW-1185">Reference proteome</keyword>
<gene>
    <name evidence="1" type="ORF">BST26_17395</name>
</gene>
<dbReference type="EMBL" id="MVHS01000052">
    <property type="protein sequence ID" value="ORA66364.1"/>
    <property type="molecule type" value="Genomic_DNA"/>
</dbReference>
<dbReference type="AlphaFoldDB" id="A0A1X0D1Q8"/>
<sequence length="353" mass="36448">MAGGDDALTLLDSEAVPVAAAWRAALAPLLTAGEDALLIHPSRWPPMRVRAVTAVAAALCGAPVRPVARRELHTDDTGLFVEIDTDAVLLGDRRHRRLCHRLGDPSAVADTVAADLAEIGPGAVALDSPPGVPGAVDLAALITTRLREAGHRVVTPTAAALAAAARATVPAAGPAHRRRRRALAAGIAVTAGLAGAAVAAAHHRPVRTLDEPGTSTLIEGRLAVTVPADWTVRRVTGGPGSARVEVRSPRDPQVALHLTQARSGVDPATTAEVLRRAVTAAPPGVFVDFDAEADRYGRSGIGYRELRPEHEITWTVLADDELRIGIGCQSPPGSAAAIAAACETAVRTAHGVR</sequence>
<proteinExistence type="predicted"/>
<dbReference type="InterPro" id="IPR023840">
    <property type="entry name" value="T7SS_Rv3446c"/>
</dbReference>
<name>A0A1X0D1Q8_9MYCO</name>
<reference evidence="1 2" key="1">
    <citation type="submission" date="2016-12" db="EMBL/GenBank/DDBJ databases">
        <title>The new phylogeny of genus Mycobacterium.</title>
        <authorList>
            <person name="Tortoli E."/>
            <person name="Trovato A."/>
            <person name="Cirillo D.M."/>
        </authorList>
    </citation>
    <scope>NUCLEOTIDE SEQUENCE [LARGE SCALE GENOMIC DNA]</scope>
    <source>
        <strain evidence="1 2">DSM 45130</strain>
    </source>
</reference>
<evidence type="ECO:0000313" key="1">
    <source>
        <dbReference type="EMBL" id="ORA66364.1"/>
    </source>
</evidence>
<dbReference type="Proteomes" id="UP000192801">
    <property type="component" value="Unassembled WGS sequence"/>
</dbReference>
<dbReference type="STRING" id="444597.BST26_17395"/>
<comment type="caution">
    <text evidence="1">The sequence shown here is derived from an EMBL/GenBank/DDBJ whole genome shotgun (WGS) entry which is preliminary data.</text>
</comment>
<dbReference type="NCBIfam" id="TIGR03931">
    <property type="entry name" value="T7SS_Rv3446c"/>
    <property type="match status" value="1"/>
</dbReference>
<evidence type="ECO:0000313" key="2">
    <source>
        <dbReference type="Proteomes" id="UP000192801"/>
    </source>
</evidence>